<keyword evidence="4 17" id="KW-0808">Transferase</keyword>
<dbReference type="SUPFAM" id="SSF55729">
    <property type="entry name" value="Acyl-CoA N-acyltransferases (Nat)"/>
    <property type="match status" value="2"/>
</dbReference>
<evidence type="ECO:0000256" key="9">
    <source>
        <dbReference type="ARBA" id="ARBA00022990"/>
    </source>
</evidence>
<dbReference type="STRING" id="121224.E0W2D9"/>
<feature type="compositionally biased region" description="Basic and acidic residues" evidence="15">
    <location>
        <begin position="398"/>
        <end position="410"/>
    </location>
</feature>
<dbReference type="InterPro" id="IPR040706">
    <property type="entry name" value="Zf-MYST"/>
</dbReference>
<keyword evidence="8" id="KW-0156">Chromatin regulator</keyword>
<dbReference type="FunFam" id="1.10.10.10:FF:000092">
    <property type="entry name" value="Histone acetyltransferase"/>
    <property type="match status" value="1"/>
</dbReference>
<dbReference type="PANTHER" id="PTHR10615">
    <property type="entry name" value="HISTONE ACETYLTRANSFERASE"/>
    <property type="match status" value="1"/>
</dbReference>
<feature type="compositionally biased region" description="Polar residues" evidence="15">
    <location>
        <begin position="157"/>
        <end position="174"/>
    </location>
</feature>
<evidence type="ECO:0000256" key="1">
    <source>
        <dbReference type="ARBA" id="ARBA00004123"/>
    </source>
</evidence>
<reference evidence="17" key="2">
    <citation type="submission" date="2007-04" db="EMBL/GenBank/DDBJ databases">
        <title>The genome of the human body louse.</title>
        <authorList>
            <consortium name="The Human Body Louse Genome Consortium"/>
            <person name="Kirkness E."/>
            <person name="Walenz B."/>
            <person name="Hass B."/>
            <person name="Bruggner R."/>
            <person name="Strausberg R."/>
        </authorList>
    </citation>
    <scope>NUCLEOTIDE SEQUENCE</scope>
    <source>
        <strain evidence="17">USDA</strain>
    </source>
</reference>
<dbReference type="Pfam" id="PF17772">
    <property type="entry name" value="zf-MYST"/>
    <property type="match status" value="1"/>
</dbReference>
<protein>
    <recommendedName>
        <fullName evidence="3 14">Histone acetyltransferase</fullName>
        <ecNumber evidence="3 14">2.3.1.48</ecNumber>
    </recommendedName>
</protein>
<evidence type="ECO:0000256" key="8">
    <source>
        <dbReference type="ARBA" id="ARBA00022853"/>
    </source>
</evidence>
<dbReference type="HOGENOM" id="CLU_011815_5_1_1"/>
<dbReference type="CTD" id="8232776"/>
<dbReference type="Gene3D" id="3.30.60.60">
    <property type="entry name" value="N-acetyl transferase-like"/>
    <property type="match status" value="1"/>
</dbReference>
<proteinExistence type="inferred from homology"/>
<dbReference type="EnsemblMetazoa" id="PHUM590320-RA">
    <property type="protein sequence ID" value="PHUM590320-PA"/>
    <property type="gene ID" value="PHUM590320"/>
</dbReference>
<evidence type="ECO:0000256" key="7">
    <source>
        <dbReference type="ARBA" id="ARBA00022833"/>
    </source>
</evidence>
<evidence type="ECO:0000256" key="13">
    <source>
        <dbReference type="PIRSR" id="PIRSR602717-51"/>
    </source>
</evidence>
<dbReference type="GO" id="GO:0016853">
    <property type="term" value="F:isomerase activity"/>
    <property type="evidence" value="ECO:0007669"/>
    <property type="project" value="UniProtKB-KW"/>
</dbReference>
<keyword evidence="19" id="KW-1185">Reference proteome</keyword>
<feature type="domain" description="MYST-type HAT" evidence="16">
    <location>
        <begin position="496"/>
        <end position="897"/>
    </location>
</feature>
<evidence type="ECO:0000256" key="12">
    <source>
        <dbReference type="ARBA" id="ARBA00023242"/>
    </source>
</evidence>
<dbReference type="GO" id="GO:0006357">
    <property type="term" value="P:regulation of transcription by RNA polymerase II"/>
    <property type="evidence" value="ECO:0007669"/>
    <property type="project" value="TreeGrafter"/>
</dbReference>
<dbReference type="eggNOG" id="KOG2747">
    <property type="taxonomic scope" value="Eukaryota"/>
</dbReference>
<feature type="compositionally biased region" description="Low complexity" evidence="15">
    <location>
        <begin position="182"/>
        <end position="202"/>
    </location>
</feature>
<dbReference type="Pfam" id="PF01530">
    <property type="entry name" value="zf-C2HC"/>
    <property type="match status" value="1"/>
</dbReference>
<dbReference type="GO" id="GO:0010485">
    <property type="term" value="F:histone H4 acetyltransferase activity"/>
    <property type="evidence" value="ECO:0007669"/>
    <property type="project" value="TreeGrafter"/>
</dbReference>
<keyword evidence="17" id="KW-0012">Acyltransferase</keyword>
<feature type="active site" description="Proton donor/acceptor" evidence="13">
    <location>
        <position position="798"/>
    </location>
</feature>
<keyword evidence="12 14" id="KW-0539">Nucleus</keyword>
<comment type="subcellular location">
    <subcellularLocation>
        <location evidence="1 14">Nucleus</location>
    </subcellularLocation>
</comment>
<dbReference type="SUPFAM" id="SSF103637">
    <property type="entry name" value="CCHHC domain"/>
    <property type="match status" value="1"/>
</dbReference>
<dbReference type="OMA" id="TLEACPM"/>
<evidence type="ECO:0000256" key="3">
    <source>
        <dbReference type="ARBA" id="ARBA00013184"/>
    </source>
</evidence>
<dbReference type="Gene3D" id="4.10.320.30">
    <property type="match status" value="1"/>
</dbReference>
<evidence type="ECO:0000256" key="14">
    <source>
        <dbReference type="RuleBase" id="RU361211"/>
    </source>
</evidence>
<dbReference type="EMBL" id="AAZO01007193">
    <property type="status" value="NOT_ANNOTATED_CDS"/>
    <property type="molecule type" value="Genomic_DNA"/>
</dbReference>
<dbReference type="GO" id="GO:0008270">
    <property type="term" value="F:zinc ion binding"/>
    <property type="evidence" value="ECO:0007669"/>
    <property type="project" value="UniProtKB-KW"/>
</dbReference>
<dbReference type="InterPro" id="IPR036388">
    <property type="entry name" value="WH-like_DNA-bd_sf"/>
</dbReference>
<dbReference type="Gene3D" id="1.10.10.10">
    <property type="entry name" value="Winged helix-like DNA-binding domain superfamily/Winged helix DNA-binding domain"/>
    <property type="match status" value="1"/>
</dbReference>
<keyword evidence="5" id="KW-0479">Metal-binding</keyword>
<dbReference type="PROSITE" id="PS51802">
    <property type="entry name" value="ZF_CCHHC"/>
    <property type="match status" value="1"/>
</dbReference>
<evidence type="ECO:0000256" key="4">
    <source>
        <dbReference type="ARBA" id="ARBA00022679"/>
    </source>
</evidence>
<comment type="catalytic activity">
    <reaction evidence="14">
        <text>L-lysyl-[protein] + acetyl-CoA = N(6)-acetyl-L-lysyl-[protein] + CoA + H(+)</text>
        <dbReference type="Rhea" id="RHEA:45948"/>
        <dbReference type="Rhea" id="RHEA-COMP:9752"/>
        <dbReference type="Rhea" id="RHEA-COMP:10731"/>
        <dbReference type="ChEBI" id="CHEBI:15378"/>
        <dbReference type="ChEBI" id="CHEBI:29969"/>
        <dbReference type="ChEBI" id="CHEBI:57287"/>
        <dbReference type="ChEBI" id="CHEBI:57288"/>
        <dbReference type="ChEBI" id="CHEBI:61930"/>
        <dbReference type="EC" id="2.3.1.48"/>
    </reaction>
</comment>
<dbReference type="EMBL" id="DS235877">
    <property type="protein sequence ID" value="EEB19795.1"/>
    <property type="molecule type" value="Genomic_DNA"/>
</dbReference>
<evidence type="ECO:0000256" key="15">
    <source>
        <dbReference type="SAM" id="MobiDB-lite"/>
    </source>
</evidence>
<dbReference type="Gene3D" id="3.40.630.30">
    <property type="match status" value="1"/>
</dbReference>
<feature type="compositionally biased region" description="Polar residues" evidence="15">
    <location>
        <begin position="335"/>
        <end position="344"/>
    </location>
</feature>
<feature type="compositionally biased region" description="Basic and acidic residues" evidence="15">
    <location>
        <begin position="251"/>
        <end position="265"/>
    </location>
</feature>
<dbReference type="VEuPathDB" id="VectorBase:PHUM590320"/>
<keyword evidence="17" id="KW-0413">Isomerase</keyword>
<dbReference type="EC" id="2.3.1.48" evidence="3 14"/>
<name>E0W2D9_PEDHC</name>
<dbReference type="Proteomes" id="UP000009046">
    <property type="component" value="Unassembled WGS sequence"/>
</dbReference>
<dbReference type="InParanoid" id="E0W2D9"/>
<comment type="similarity">
    <text evidence="2 14">Belongs to the MYST (SAS/MOZ) family.</text>
</comment>
<dbReference type="PANTHER" id="PTHR10615:SF161">
    <property type="entry name" value="HISTONE ACETYLTRANSFERASE KAT7"/>
    <property type="match status" value="1"/>
</dbReference>
<feature type="region of interest" description="Disordered" evidence="15">
    <location>
        <begin position="1"/>
        <end position="344"/>
    </location>
</feature>
<accession>E0W2D9</accession>
<feature type="compositionally biased region" description="Basic and acidic residues" evidence="15">
    <location>
        <begin position="273"/>
        <end position="284"/>
    </location>
</feature>
<dbReference type="FunCoup" id="E0W2D9">
    <property type="interactions" value="2064"/>
</dbReference>
<dbReference type="FunFam" id="3.30.60.60:FF:000003">
    <property type="entry name" value="Histone acetyltransferase"/>
    <property type="match status" value="1"/>
</dbReference>
<dbReference type="InterPro" id="IPR036060">
    <property type="entry name" value="Znf_C2H2C_sf"/>
</dbReference>
<dbReference type="InterPro" id="IPR002717">
    <property type="entry name" value="HAT_MYST-type"/>
</dbReference>
<keyword evidence="10" id="KW-0805">Transcription regulation</keyword>
<evidence type="ECO:0000256" key="2">
    <source>
        <dbReference type="ARBA" id="ARBA00010107"/>
    </source>
</evidence>
<evidence type="ECO:0000313" key="17">
    <source>
        <dbReference type="EMBL" id="EEB19795.1"/>
    </source>
</evidence>
<dbReference type="PROSITE" id="PS51726">
    <property type="entry name" value="MYST_HAT"/>
    <property type="match status" value="1"/>
</dbReference>
<evidence type="ECO:0000256" key="5">
    <source>
        <dbReference type="ARBA" id="ARBA00022723"/>
    </source>
</evidence>
<evidence type="ECO:0000313" key="19">
    <source>
        <dbReference type="Proteomes" id="UP000009046"/>
    </source>
</evidence>
<feature type="compositionally biased region" description="Polar residues" evidence="15">
    <location>
        <begin position="116"/>
        <end position="141"/>
    </location>
</feature>
<dbReference type="InterPro" id="IPR016181">
    <property type="entry name" value="Acyl_CoA_acyltransferase"/>
</dbReference>
<evidence type="ECO:0000313" key="18">
    <source>
        <dbReference type="EnsemblMetazoa" id="PHUM590320-PA"/>
    </source>
</evidence>
<dbReference type="AlphaFoldDB" id="E0W2D9"/>
<evidence type="ECO:0000256" key="6">
    <source>
        <dbReference type="ARBA" id="ARBA00022771"/>
    </source>
</evidence>
<dbReference type="KEGG" id="phu:Phum_PHUM590320"/>
<dbReference type="EMBL" id="AAZO01007192">
    <property type="status" value="NOT_ANNOTATED_CDS"/>
    <property type="molecule type" value="Genomic_DNA"/>
</dbReference>
<gene>
    <name evidence="18" type="primary">8232776</name>
    <name evidence="17" type="ORF">Phum_PHUM590320</name>
</gene>
<keyword evidence="7" id="KW-0862">Zinc</keyword>
<evidence type="ECO:0000256" key="11">
    <source>
        <dbReference type="ARBA" id="ARBA00023163"/>
    </source>
</evidence>
<dbReference type="GO" id="GO:0036409">
    <property type="term" value="C:histone H3-K14 acetyltransferase complex"/>
    <property type="evidence" value="ECO:0007669"/>
    <property type="project" value="TreeGrafter"/>
</dbReference>
<organism>
    <name type="scientific">Pediculus humanus subsp. corporis</name>
    <name type="common">Body louse</name>
    <dbReference type="NCBI Taxonomy" id="121224"/>
    <lineage>
        <taxon>Eukaryota</taxon>
        <taxon>Metazoa</taxon>
        <taxon>Ecdysozoa</taxon>
        <taxon>Arthropoda</taxon>
        <taxon>Hexapoda</taxon>
        <taxon>Insecta</taxon>
        <taxon>Pterygota</taxon>
        <taxon>Neoptera</taxon>
        <taxon>Paraneoptera</taxon>
        <taxon>Psocodea</taxon>
        <taxon>Troctomorpha</taxon>
        <taxon>Phthiraptera</taxon>
        <taxon>Anoplura</taxon>
        <taxon>Pediculidae</taxon>
        <taxon>Pediculus</taxon>
    </lineage>
</organism>
<dbReference type="GO" id="GO:0003712">
    <property type="term" value="F:transcription coregulator activity"/>
    <property type="evidence" value="ECO:0007669"/>
    <property type="project" value="TreeGrafter"/>
</dbReference>
<feature type="compositionally biased region" description="Low complexity" evidence="15">
    <location>
        <begin position="218"/>
        <end position="246"/>
    </location>
</feature>
<sequence>MNAKKQQSASSSESSSTSSSNSSSSSSSSSGSDSSFSDSEESSSSQNSNNKSSPENDKNVSKRVKPVNNTAKPKKVEEKKVAPSKQINLKKGSAIYSSESDEAPVKAAPVKRRLSTTKPKVTATVNVVQKQARNNSNSVKNTKTENSHKLISDKNNLKSSTKARSIFSPDNSSESDIEKNVKSSGVSNNNSSKGISKTSLNNKLKENEIKKNTKRSKSSASASSTDSTDSTSDSDSSNNSSIVNSKIKSKPILEKQDSEKTESENSRNPTKSKTSEGSEVESNKRGIITRKLTRSSSARRSKHLTGKIGTDSESETDVKSSKTGKKVGPKGPINRNKNSKGLPSRTTTLVCDVITERKCPVEGCNSLGHFGGNYEKHFTVEACPLYHNKTPEECRKMAEERKKRDDERKKAVMAMSRKSPKSHSHHLNSEQRTYQLKVKEAREKFLEKMDVNDVKTEEKDREPRLEGIASEHDLRLFQEAQAMASEKIEDDLKTLPNIKQTKYVEMGRFEMEVWYQSPYPEDYAKLPKLYLCEYCLRYMKTRTILKRHIVKCVWRHPPGEEVYRLSVWEVDGKRYKQYCQNLCLLAKFFLDHKTLYYDVEPFLFYVMTISDSEGCHTVGYFSKVREKTIIITSHYHVTILFKRNRLYWSSKREGKGGFWGLNERQKMKIIGKRIESEAEGLVIGERAGGCHECGGYGGVGSRSLDSSSCPIVSQQPPLTYTWKARSRLQKEKKKVAESSSMREEFRGLFRGVEKNSFLNYNVSCILTLPPYQRQGYGRLLIDFSYLLTREEGKIGSPEKPLSDLGLISYRSYWKDVLLEYLCNFGGKEISIKDISQEMAINSYDIVSTLQALGMMKYWKGKHIILKKQDEIEEYIDRVKRRDMAHKEIDKKCLKWAPFTPTQPQNSS</sequence>
<evidence type="ECO:0000259" key="16">
    <source>
        <dbReference type="PROSITE" id="PS51726"/>
    </source>
</evidence>
<dbReference type="OrthoDB" id="787137at2759"/>
<dbReference type="RefSeq" id="XP_002432533.1">
    <property type="nucleotide sequence ID" value="XM_002432488.1"/>
</dbReference>
<evidence type="ECO:0000256" key="10">
    <source>
        <dbReference type="ARBA" id="ARBA00023015"/>
    </source>
</evidence>
<dbReference type="GO" id="GO:0003682">
    <property type="term" value="F:chromatin binding"/>
    <property type="evidence" value="ECO:0007669"/>
    <property type="project" value="TreeGrafter"/>
</dbReference>
<dbReference type="InterPro" id="IPR002515">
    <property type="entry name" value="Znf_C2H2C"/>
</dbReference>
<feature type="region of interest" description="Disordered" evidence="15">
    <location>
        <begin position="398"/>
        <end position="431"/>
    </location>
</feature>
<keyword evidence="11" id="KW-0804">Transcription</keyword>
<feature type="compositionally biased region" description="Low complexity" evidence="15">
    <location>
        <begin position="8"/>
        <end position="53"/>
    </location>
</feature>
<reference evidence="17" key="1">
    <citation type="submission" date="2007-04" db="EMBL/GenBank/DDBJ databases">
        <title>Annotation of Pediculus humanus corporis strain USDA.</title>
        <authorList>
            <person name="Kirkness E."/>
            <person name="Hannick L."/>
            <person name="Hass B."/>
            <person name="Bruggner R."/>
            <person name="Lawson D."/>
            <person name="Bidwell S."/>
            <person name="Joardar V."/>
            <person name="Caler E."/>
            <person name="Walenz B."/>
            <person name="Inman J."/>
            <person name="Schobel S."/>
            <person name="Galinsky K."/>
            <person name="Amedeo P."/>
            <person name="Strausberg R."/>
        </authorList>
    </citation>
    <scope>NUCLEOTIDE SEQUENCE</scope>
    <source>
        <strain evidence="17">USDA</strain>
    </source>
</reference>
<keyword evidence="6" id="KW-0863">Zinc-finger</keyword>
<dbReference type="Pfam" id="PF01853">
    <property type="entry name" value="MOZ_SAS"/>
    <property type="match status" value="2"/>
</dbReference>
<dbReference type="InterPro" id="IPR050603">
    <property type="entry name" value="MYST_HAT"/>
</dbReference>
<feature type="compositionally biased region" description="Basic residues" evidence="15">
    <location>
        <begin position="287"/>
        <end position="305"/>
    </location>
</feature>
<keyword evidence="9" id="KW-0007">Acetylation</keyword>
<reference evidence="18" key="3">
    <citation type="submission" date="2020-05" db="UniProtKB">
        <authorList>
            <consortium name="EnsemblMetazoa"/>
        </authorList>
    </citation>
    <scope>IDENTIFICATION</scope>
    <source>
        <strain evidence="18">USDA</strain>
    </source>
</reference>
<dbReference type="GeneID" id="8232776"/>
<feature type="compositionally biased region" description="Basic and acidic residues" evidence="15">
    <location>
        <begin position="142"/>
        <end position="156"/>
    </location>
</feature>
<dbReference type="GO" id="GO:0010484">
    <property type="term" value="F:histone H3 acetyltransferase activity"/>
    <property type="evidence" value="ECO:0007669"/>
    <property type="project" value="TreeGrafter"/>
</dbReference>